<evidence type="ECO:0000256" key="1">
    <source>
        <dbReference type="SAM" id="Phobius"/>
    </source>
</evidence>
<sequence>MLYRCLSRRTSLSLSLSRPFASLFLCLFHSRHDLFFSPSSLFSPSAASLLWDQRKAGAWAVTQNAVTSFSRLFSSSSIDSTIFSPFLVAAVVLDINFFAVSFLSYQKKKRSKIREAGNVTFMTVHYKLSHLHLKKRPPFPSSSKSFFFFFFSSLLDSPSRTSLRLLSLVYPGGNQGTGTQKQEEAKADKKCGLPGQAHGLSRFKAGMRLERSRAHHPLIYEVYTYT</sequence>
<reference evidence="3" key="1">
    <citation type="journal article" date="2011" name="Genome Biol.">
        <title>Comparative and functional genomics provide insights into the pathogenicity of dermatophytic fungi.</title>
        <authorList>
            <person name="Burmester A."/>
            <person name="Shelest E."/>
            <person name="Gloeckner G."/>
            <person name="Heddergott C."/>
            <person name="Schindler S."/>
            <person name="Staib P."/>
            <person name="Heidel A."/>
            <person name="Felder M."/>
            <person name="Petzold A."/>
            <person name="Szafranski K."/>
            <person name="Feuermann M."/>
            <person name="Pedruzzi I."/>
            <person name="Priebe S."/>
            <person name="Groth M."/>
            <person name="Winkler R."/>
            <person name="Li W."/>
            <person name="Kniemeyer O."/>
            <person name="Schroeckh V."/>
            <person name="Hertweck C."/>
            <person name="Hube B."/>
            <person name="White T.C."/>
            <person name="Platzer M."/>
            <person name="Guthke R."/>
            <person name="Heitman J."/>
            <person name="Woestemeyer J."/>
            <person name="Zipfel P.F."/>
            <person name="Monod M."/>
            <person name="Brakhage A.A."/>
        </authorList>
    </citation>
    <scope>NUCLEOTIDE SEQUENCE [LARGE SCALE GENOMIC DNA]</scope>
    <source>
        <strain evidence="3">ATCC MYA-4681 / CBS 112371</strain>
    </source>
</reference>
<dbReference type="EMBL" id="ABSU01000022">
    <property type="protein sequence ID" value="EFE31345.1"/>
    <property type="molecule type" value="Genomic_DNA"/>
</dbReference>
<dbReference type="Proteomes" id="UP000008866">
    <property type="component" value="Unassembled WGS sequence"/>
</dbReference>
<name>D4AZX0_ARTBC</name>
<protein>
    <recommendedName>
        <fullName evidence="4">Transmembrane protein</fullName>
    </recommendedName>
</protein>
<feature type="transmembrane region" description="Helical" evidence="1">
    <location>
        <begin position="82"/>
        <end position="105"/>
    </location>
</feature>
<accession>D4AZX0</accession>
<dbReference type="AlphaFoldDB" id="D4AZX0"/>
<keyword evidence="1" id="KW-1133">Transmembrane helix</keyword>
<keyword evidence="1" id="KW-0812">Transmembrane</keyword>
<gene>
    <name evidence="2" type="ORF">ARB_01740</name>
</gene>
<organism evidence="2 3">
    <name type="scientific">Arthroderma benhamiae (strain ATCC MYA-4681 / CBS 112371)</name>
    <name type="common">Trichophyton mentagrophytes</name>
    <dbReference type="NCBI Taxonomy" id="663331"/>
    <lineage>
        <taxon>Eukaryota</taxon>
        <taxon>Fungi</taxon>
        <taxon>Dikarya</taxon>
        <taxon>Ascomycota</taxon>
        <taxon>Pezizomycotina</taxon>
        <taxon>Eurotiomycetes</taxon>
        <taxon>Eurotiomycetidae</taxon>
        <taxon>Onygenales</taxon>
        <taxon>Arthrodermataceae</taxon>
        <taxon>Trichophyton</taxon>
    </lineage>
</organism>
<proteinExistence type="predicted"/>
<evidence type="ECO:0000313" key="2">
    <source>
        <dbReference type="EMBL" id="EFE31345.1"/>
    </source>
</evidence>
<keyword evidence="3" id="KW-1185">Reference proteome</keyword>
<evidence type="ECO:0008006" key="4">
    <source>
        <dbReference type="Google" id="ProtNLM"/>
    </source>
</evidence>
<dbReference type="HOGENOM" id="CLU_1224487_0_0_1"/>
<dbReference type="KEGG" id="abe:ARB_01740"/>
<comment type="caution">
    <text evidence="2">The sequence shown here is derived from an EMBL/GenBank/DDBJ whole genome shotgun (WGS) entry which is preliminary data.</text>
</comment>
<evidence type="ECO:0000313" key="3">
    <source>
        <dbReference type="Proteomes" id="UP000008866"/>
    </source>
</evidence>
<dbReference type="GeneID" id="9519309"/>
<keyword evidence="1" id="KW-0472">Membrane</keyword>
<dbReference type="RefSeq" id="XP_003011985.1">
    <property type="nucleotide sequence ID" value="XM_003011939.1"/>
</dbReference>